<gene>
    <name evidence="1" type="ORF">M9H77_00714</name>
</gene>
<dbReference type="EMBL" id="CM044701">
    <property type="protein sequence ID" value="KAI5679487.1"/>
    <property type="molecule type" value="Genomic_DNA"/>
</dbReference>
<keyword evidence="2" id="KW-1185">Reference proteome</keyword>
<protein>
    <submittedName>
        <fullName evidence="1">Uncharacterized protein</fullName>
    </submittedName>
</protein>
<accession>A0ACC0C3L6</accession>
<evidence type="ECO:0000313" key="1">
    <source>
        <dbReference type="EMBL" id="KAI5679487.1"/>
    </source>
</evidence>
<evidence type="ECO:0000313" key="2">
    <source>
        <dbReference type="Proteomes" id="UP001060085"/>
    </source>
</evidence>
<comment type="caution">
    <text evidence="1">The sequence shown here is derived from an EMBL/GenBank/DDBJ whole genome shotgun (WGS) entry which is preliminary data.</text>
</comment>
<sequence>MSGSNNIPTIRQKAAIFLRLSMAFRGRGRGRGGFGGGFRIAKQVPFELFPEIEELGTAAGVKENISLAIWYSKFQKYWNSSPYYLEDEHEASEKTQRTEIERFSDRKSEKTRTKAPLSHFIRMEPDYVPAELAKGEKKEKRTMKRMKWTPDADMQKLDIFEKLEQKYQGQGADEKENEEEEEDENVEEDEQEYSDDGDYNQNRDFDDDEDDFNMADDNDDEPIF</sequence>
<organism evidence="1 2">
    <name type="scientific">Catharanthus roseus</name>
    <name type="common">Madagascar periwinkle</name>
    <name type="synonym">Vinca rosea</name>
    <dbReference type="NCBI Taxonomy" id="4058"/>
    <lineage>
        <taxon>Eukaryota</taxon>
        <taxon>Viridiplantae</taxon>
        <taxon>Streptophyta</taxon>
        <taxon>Embryophyta</taxon>
        <taxon>Tracheophyta</taxon>
        <taxon>Spermatophyta</taxon>
        <taxon>Magnoliopsida</taxon>
        <taxon>eudicotyledons</taxon>
        <taxon>Gunneridae</taxon>
        <taxon>Pentapetalae</taxon>
        <taxon>asterids</taxon>
        <taxon>lamiids</taxon>
        <taxon>Gentianales</taxon>
        <taxon>Apocynaceae</taxon>
        <taxon>Rauvolfioideae</taxon>
        <taxon>Vinceae</taxon>
        <taxon>Catharanthinae</taxon>
        <taxon>Catharanthus</taxon>
    </lineage>
</organism>
<name>A0ACC0C3L6_CATRO</name>
<dbReference type="Proteomes" id="UP001060085">
    <property type="component" value="Linkage Group LG01"/>
</dbReference>
<proteinExistence type="predicted"/>
<reference evidence="2" key="1">
    <citation type="journal article" date="2023" name="Nat. Plants">
        <title>Single-cell RNA sequencing provides a high-resolution roadmap for understanding the multicellular compartmentation of specialized metabolism.</title>
        <authorList>
            <person name="Sun S."/>
            <person name="Shen X."/>
            <person name="Li Y."/>
            <person name="Li Y."/>
            <person name="Wang S."/>
            <person name="Li R."/>
            <person name="Zhang H."/>
            <person name="Shen G."/>
            <person name="Guo B."/>
            <person name="Wei J."/>
            <person name="Xu J."/>
            <person name="St-Pierre B."/>
            <person name="Chen S."/>
            <person name="Sun C."/>
        </authorList>
    </citation>
    <scope>NUCLEOTIDE SEQUENCE [LARGE SCALE GENOMIC DNA]</scope>
</reference>